<dbReference type="PROSITE" id="PS01229">
    <property type="entry name" value="COF_2"/>
    <property type="match status" value="1"/>
</dbReference>
<dbReference type="CDD" id="cd07516">
    <property type="entry name" value="HAD_Pase"/>
    <property type="match status" value="1"/>
</dbReference>
<proteinExistence type="predicted"/>
<dbReference type="AlphaFoldDB" id="A0A348AL04"/>
<keyword evidence="1" id="KW-0378">Hydrolase</keyword>
<dbReference type="InterPro" id="IPR023214">
    <property type="entry name" value="HAD_sf"/>
</dbReference>
<dbReference type="GO" id="GO:0000287">
    <property type="term" value="F:magnesium ion binding"/>
    <property type="evidence" value="ECO:0007669"/>
    <property type="project" value="TreeGrafter"/>
</dbReference>
<dbReference type="SFLD" id="SFLDG01140">
    <property type="entry name" value="C2.B:_Phosphomannomutase_and_P"/>
    <property type="match status" value="1"/>
</dbReference>
<evidence type="ECO:0000313" key="1">
    <source>
        <dbReference type="EMBL" id="BBB91752.1"/>
    </source>
</evidence>
<sequence length="265" mass="29456">MSIKLIAIDLDDTLLDDHLTISPRARETIREAVRRGVAVTVATGRMYRSALPFARQLELDVPFITYNGALIKCSISGEIILHIPVRRELAQQAAELCRVKNWYIQTYVNDMLYVKELDRYADMYSALAGVEPIPVGENIYKVQDPPTKMLIVSEPDNIPDIQQTLQNVFNDKLYIVSSKPMYVEITDPAANKGRALELLAARLKIDRQEVMAIGDSGNDLEMIKYAGLGVAMGNARPEVKAAAQAVTRHNNDDGVAAAIEKFVLI</sequence>
<dbReference type="GO" id="GO:0050308">
    <property type="term" value="F:sugar-phosphatase activity"/>
    <property type="evidence" value="ECO:0007669"/>
    <property type="project" value="UniProtKB-EC"/>
</dbReference>
<dbReference type="KEGG" id="mana:MAMMFC1_02436"/>
<dbReference type="RefSeq" id="WP_126308735.1">
    <property type="nucleotide sequence ID" value="NZ_AP018449.1"/>
</dbReference>
<dbReference type="SFLD" id="SFLDG01144">
    <property type="entry name" value="C2.B.4:_PGP_Like"/>
    <property type="match status" value="1"/>
</dbReference>
<dbReference type="Gene3D" id="3.30.1240.10">
    <property type="match status" value="1"/>
</dbReference>
<dbReference type="Gene3D" id="3.40.50.1000">
    <property type="entry name" value="HAD superfamily/HAD-like"/>
    <property type="match status" value="1"/>
</dbReference>
<dbReference type="GO" id="GO:0005829">
    <property type="term" value="C:cytosol"/>
    <property type="evidence" value="ECO:0007669"/>
    <property type="project" value="TreeGrafter"/>
</dbReference>
<dbReference type="NCBIfam" id="TIGR01484">
    <property type="entry name" value="HAD-SF-IIB"/>
    <property type="match status" value="1"/>
</dbReference>
<reference evidence="1 2" key="1">
    <citation type="journal article" date="2018" name="Int. J. Syst. Evol. Microbiol.">
        <title>Methylomusa anaerophila gen. nov., sp. nov., an anaerobic methanol-utilizing bacterium isolated from a microbial fuel cell.</title>
        <authorList>
            <person name="Amano N."/>
            <person name="Yamamuro A."/>
            <person name="Miyahara M."/>
            <person name="Kouzuma A."/>
            <person name="Abe T."/>
            <person name="Watanabe K."/>
        </authorList>
    </citation>
    <scope>NUCLEOTIDE SEQUENCE [LARGE SCALE GENOMIC DNA]</scope>
    <source>
        <strain evidence="1 2">MMFC1</strain>
    </source>
</reference>
<dbReference type="SFLD" id="SFLDS00003">
    <property type="entry name" value="Haloacid_Dehalogenase"/>
    <property type="match status" value="1"/>
</dbReference>
<dbReference type="NCBIfam" id="TIGR00099">
    <property type="entry name" value="Cof-subfamily"/>
    <property type="match status" value="1"/>
</dbReference>
<gene>
    <name evidence="1" type="primary">yidA_2</name>
    <name evidence="1" type="ORF">MAMMFC1_02436</name>
</gene>
<evidence type="ECO:0000313" key="2">
    <source>
        <dbReference type="Proteomes" id="UP000276437"/>
    </source>
</evidence>
<keyword evidence="2" id="KW-1185">Reference proteome</keyword>
<dbReference type="SUPFAM" id="SSF56784">
    <property type="entry name" value="HAD-like"/>
    <property type="match status" value="1"/>
</dbReference>
<dbReference type="InterPro" id="IPR000150">
    <property type="entry name" value="Cof"/>
</dbReference>
<dbReference type="PANTHER" id="PTHR10000:SF8">
    <property type="entry name" value="HAD SUPERFAMILY HYDROLASE-LIKE, TYPE 3"/>
    <property type="match status" value="1"/>
</dbReference>
<name>A0A348AL04_9FIRM</name>
<dbReference type="InterPro" id="IPR006379">
    <property type="entry name" value="HAD-SF_hydro_IIB"/>
</dbReference>
<accession>A0A348AL04</accession>
<dbReference type="Proteomes" id="UP000276437">
    <property type="component" value="Chromosome"/>
</dbReference>
<dbReference type="OrthoDB" id="9781413at2"/>
<dbReference type="Pfam" id="PF08282">
    <property type="entry name" value="Hydrolase_3"/>
    <property type="match status" value="1"/>
</dbReference>
<dbReference type="PANTHER" id="PTHR10000">
    <property type="entry name" value="PHOSPHOSERINE PHOSPHATASE"/>
    <property type="match status" value="1"/>
</dbReference>
<dbReference type="EC" id="3.1.3.23" evidence="1"/>
<protein>
    <submittedName>
        <fullName evidence="1">Sugar phosphatase YidA</fullName>
        <ecNumber evidence="1">3.1.3.23</ecNumber>
    </submittedName>
</protein>
<dbReference type="InterPro" id="IPR036412">
    <property type="entry name" value="HAD-like_sf"/>
</dbReference>
<dbReference type="EMBL" id="AP018449">
    <property type="protein sequence ID" value="BBB91752.1"/>
    <property type="molecule type" value="Genomic_DNA"/>
</dbReference>
<organism evidence="1 2">
    <name type="scientific">Methylomusa anaerophila</name>
    <dbReference type="NCBI Taxonomy" id="1930071"/>
    <lineage>
        <taxon>Bacteria</taxon>
        <taxon>Bacillati</taxon>
        <taxon>Bacillota</taxon>
        <taxon>Negativicutes</taxon>
        <taxon>Selenomonadales</taxon>
        <taxon>Sporomusaceae</taxon>
        <taxon>Methylomusa</taxon>
    </lineage>
</organism>